<dbReference type="AlphaFoldDB" id="A0A382PU93"/>
<sequence>MVGETLVRLDFNTYPRPHWTFAYPRGGNISQE</sequence>
<organism evidence="1">
    <name type="scientific">marine metagenome</name>
    <dbReference type="NCBI Taxonomy" id="408172"/>
    <lineage>
        <taxon>unclassified sequences</taxon>
        <taxon>metagenomes</taxon>
        <taxon>ecological metagenomes</taxon>
    </lineage>
</organism>
<name>A0A382PU93_9ZZZZ</name>
<protein>
    <submittedName>
        <fullName evidence="1">Uncharacterized protein</fullName>
    </submittedName>
</protein>
<gene>
    <name evidence="1" type="ORF">METZ01_LOCUS329214</name>
</gene>
<evidence type="ECO:0000313" key="1">
    <source>
        <dbReference type="EMBL" id="SVC76360.1"/>
    </source>
</evidence>
<feature type="non-terminal residue" evidence="1">
    <location>
        <position position="32"/>
    </location>
</feature>
<dbReference type="EMBL" id="UINC01109492">
    <property type="protein sequence ID" value="SVC76360.1"/>
    <property type="molecule type" value="Genomic_DNA"/>
</dbReference>
<proteinExistence type="predicted"/>
<reference evidence="1" key="1">
    <citation type="submission" date="2018-05" db="EMBL/GenBank/DDBJ databases">
        <authorList>
            <person name="Lanie J.A."/>
            <person name="Ng W.-L."/>
            <person name="Kazmierczak K.M."/>
            <person name="Andrzejewski T.M."/>
            <person name="Davidsen T.M."/>
            <person name="Wayne K.J."/>
            <person name="Tettelin H."/>
            <person name="Glass J.I."/>
            <person name="Rusch D."/>
            <person name="Podicherti R."/>
            <person name="Tsui H.-C.T."/>
            <person name="Winkler M.E."/>
        </authorList>
    </citation>
    <scope>NUCLEOTIDE SEQUENCE</scope>
</reference>
<accession>A0A382PU93</accession>